<keyword evidence="8" id="KW-1185">Reference proteome</keyword>
<feature type="transmembrane region" description="Helical" evidence="6">
    <location>
        <begin position="151"/>
        <end position="184"/>
    </location>
</feature>
<protein>
    <submittedName>
        <fullName evidence="7">Polysaccharide biosynthesis C-terminal domain-containing protein</fullName>
    </submittedName>
</protein>
<feature type="transmembrane region" description="Helical" evidence="6">
    <location>
        <begin position="312"/>
        <end position="331"/>
    </location>
</feature>
<dbReference type="Proteomes" id="UP001057580">
    <property type="component" value="Chromosome"/>
</dbReference>
<feature type="transmembrane region" description="Helical" evidence="6">
    <location>
        <begin position="351"/>
        <end position="370"/>
    </location>
</feature>
<feature type="transmembrane region" description="Helical" evidence="6">
    <location>
        <begin position="74"/>
        <end position="99"/>
    </location>
</feature>
<evidence type="ECO:0000313" key="7">
    <source>
        <dbReference type="EMBL" id="UWM56290.1"/>
    </source>
</evidence>
<feature type="transmembrane region" description="Helical" evidence="6">
    <location>
        <begin position="437"/>
        <end position="456"/>
    </location>
</feature>
<feature type="transmembrane region" description="Helical" evidence="6">
    <location>
        <begin position="216"/>
        <end position="238"/>
    </location>
</feature>
<feature type="transmembrane region" description="Helical" evidence="6">
    <location>
        <begin position="40"/>
        <end position="62"/>
    </location>
</feature>
<dbReference type="EMBL" id="CP104003">
    <property type="protein sequence ID" value="UWM56290.1"/>
    <property type="molecule type" value="Genomic_DNA"/>
</dbReference>
<dbReference type="GeneID" id="74942422"/>
<dbReference type="GO" id="GO:0005886">
    <property type="term" value="C:plasma membrane"/>
    <property type="evidence" value="ECO:0007669"/>
    <property type="project" value="UniProtKB-SubCell"/>
</dbReference>
<proteinExistence type="predicted"/>
<gene>
    <name evidence="7" type="ORF">N0B31_08330</name>
</gene>
<keyword evidence="5 6" id="KW-0472">Membrane</keyword>
<keyword evidence="2" id="KW-1003">Cell membrane</keyword>
<dbReference type="RefSeq" id="WP_260643404.1">
    <property type="nucleotide sequence ID" value="NZ_CP104003.1"/>
</dbReference>
<comment type="subcellular location">
    <subcellularLocation>
        <location evidence="1">Cell membrane</location>
        <topology evidence="1">Multi-pass membrane protein</topology>
    </subcellularLocation>
</comment>
<feature type="transmembrane region" description="Helical" evidence="6">
    <location>
        <begin position="376"/>
        <end position="394"/>
    </location>
</feature>
<evidence type="ECO:0000256" key="6">
    <source>
        <dbReference type="SAM" id="Phobius"/>
    </source>
</evidence>
<evidence type="ECO:0000256" key="3">
    <source>
        <dbReference type="ARBA" id="ARBA00022692"/>
    </source>
</evidence>
<dbReference type="InterPro" id="IPR050833">
    <property type="entry name" value="Poly_Biosynth_Transport"/>
</dbReference>
<feature type="transmembrane region" description="Helical" evidence="6">
    <location>
        <begin position="282"/>
        <end position="300"/>
    </location>
</feature>
<accession>A0A9E7R7W5</accession>
<dbReference type="PANTHER" id="PTHR30250:SF28">
    <property type="entry name" value="POLYSACCHARIDE BIOSYNTHESIS PROTEIN"/>
    <property type="match status" value="1"/>
</dbReference>
<feature type="transmembrane region" description="Helical" evidence="6">
    <location>
        <begin position="111"/>
        <end position="130"/>
    </location>
</feature>
<evidence type="ECO:0000256" key="4">
    <source>
        <dbReference type="ARBA" id="ARBA00022989"/>
    </source>
</evidence>
<evidence type="ECO:0000256" key="1">
    <source>
        <dbReference type="ARBA" id="ARBA00004651"/>
    </source>
</evidence>
<name>A0A9E7R7W5_9EURY</name>
<sequence>MRLGRTTLLHFVSQVGVSVAGFAATFAIARLGGADVLGTYAVAVALMFWLSIPPTAIGDAVTKRLSEGGDAGRLLATGLLLELAVAGVLGVGLLVGSPLVERLVGAPVGELVALLVVSNVGLLTAISVLNGEKKVAQAGALKTVERVVRSVLHVGAVLLSYGVAALVASHVVSVLVAAAVGVFLVRGRPSRPSWETARSLVRYARYGWLSRLKSRAFGWTDTIVLAFFAVGATLIGVYEVAWNLASLFVLVANSVQDTLFPEVSELSVDGNYERIHHYLNEGLVFTGVFIIPGLFGAWVLGERVLRIYNPEFTQGAGILLILVGARMLSAYGDQLVNVVNAVDRPDVAFRINAAFVGLNLVLNVTLVYAYGWVGAAVATAVSAGVGLALGYGALSRLIGRPDVPLAELARQVLASAVMAAGVLAAEPSLPRSHYGTVALVFVGVGVYTLVLVVVSARVRGKARALLATAG</sequence>
<feature type="transmembrane region" description="Helical" evidence="6">
    <location>
        <begin position="406"/>
        <end position="425"/>
    </location>
</feature>
<feature type="transmembrane region" description="Helical" evidence="6">
    <location>
        <begin position="7"/>
        <end position="28"/>
    </location>
</feature>
<reference evidence="7" key="1">
    <citation type="submission" date="2022-09" db="EMBL/GenBank/DDBJ databases">
        <title>Diverse halophilic archaea isolated from saline environments.</title>
        <authorList>
            <person name="Cui H.-L."/>
        </authorList>
    </citation>
    <scope>NUCLEOTIDE SEQUENCE</scope>
    <source>
        <strain evidence="7">ZS-35-S2</strain>
    </source>
</reference>
<dbReference type="Pfam" id="PF13440">
    <property type="entry name" value="Polysacc_synt_3"/>
    <property type="match status" value="1"/>
</dbReference>
<keyword evidence="4 6" id="KW-1133">Transmembrane helix</keyword>
<organism evidence="7 8">
    <name type="scientific">Salinirubellus salinus</name>
    <dbReference type="NCBI Taxonomy" id="1364945"/>
    <lineage>
        <taxon>Archaea</taxon>
        <taxon>Methanobacteriati</taxon>
        <taxon>Methanobacteriota</taxon>
        <taxon>Stenosarchaea group</taxon>
        <taxon>Halobacteria</taxon>
        <taxon>Halobacteriales</taxon>
        <taxon>Natronomonadaceae</taxon>
        <taxon>Salinirubellus</taxon>
    </lineage>
</organism>
<keyword evidence="3 6" id="KW-0812">Transmembrane</keyword>
<evidence type="ECO:0000256" key="5">
    <source>
        <dbReference type="ARBA" id="ARBA00023136"/>
    </source>
</evidence>
<dbReference type="KEGG" id="ssai:N0B31_08330"/>
<dbReference type="AlphaFoldDB" id="A0A9E7R7W5"/>
<evidence type="ECO:0000313" key="8">
    <source>
        <dbReference type="Proteomes" id="UP001057580"/>
    </source>
</evidence>
<dbReference type="PANTHER" id="PTHR30250">
    <property type="entry name" value="PST FAMILY PREDICTED COLANIC ACID TRANSPORTER"/>
    <property type="match status" value="1"/>
</dbReference>
<evidence type="ECO:0000256" key="2">
    <source>
        <dbReference type="ARBA" id="ARBA00022475"/>
    </source>
</evidence>